<gene>
    <name evidence="2" type="ORF">BC349_19065</name>
</gene>
<comment type="caution">
    <text evidence="2">The sequence shown here is derived from an EMBL/GenBank/DDBJ whole genome shotgun (WGS) entry which is preliminary data.</text>
</comment>
<feature type="compositionally biased region" description="Low complexity" evidence="1">
    <location>
        <begin position="613"/>
        <end position="628"/>
    </location>
</feature>
<evidence type="ECO:0000313" key="3">
    <source>
        <dbReference type="Proteomes" id="UP000765802"/>
    </source>
</evidence>
<feature type="region of interest" description="Disordered" evidence="1">
    <location>
        <begin position="606"/>
        <end position="768"/>
    </location>
</feature>
<dbReference type="Proteomes" id="UP000765802">
    <property type="component" value="Unassembled WGS sequence"/>
</dbReference>
<evidence type="ECO:0008006" key="4">
    <source>
        <dbReference type="Google" id="ProtNLM"/>
    </source>
</evidence>
<dbReference type="RefSeq" id="WP_187258478.1">
    <property type="nucleotide sequence ID" value="NZ_JBHULF010000006.1"/>
</dbReference>
<evidence type="ECO:0000256" key="1">
    <source>
        <dbReference type="SAM" id="MobiDB-lite"/>
    </source>
</evidence>
<evidence type="ECO:0000313" key="2">
    <source>
        <dbReference type="EMBL" id="MBC6493160.1"/>
    </source>
</evidence>
<name>A0ABR7MDQ1_9BACT</name>
<protein>
    <recommendedName>
        <fullName evidence="4">Carbohydrate-binding family V/XII</fullName>
    </recommendedName>
</protein>
<feature type="compositionally biased region" description="Basic and acidic residues" evidence="1">
    <location>
        <begin position="759"/>
        <end position="768"/>
    </location>
</feature>
<reference evidence="2 3" key="1">
    <citation type="submission" date="2016-07" db="EMBL/GenBank/DDBJ databases">
        <title>Genome analysis of Flavihumibacter stibioxidans YS-17.</title>
        <authorList>
            <person name="Shi K."/>
            <person name="Han Y."/>
            <person name="Wang G."/>
        </authorList>
    </citation>
    <scope>NUCLEOTIDE SEQUENCE [LARGE SCALE GENOMIC DNA]</scope>
    <source>
        <strain evidence="2 3">YS-17</strain>
    </source>
</reference>
<proteinExistence type="predicted"/>
<feature type="compositionally biased region" description="Polar residues" evidence="1">
    <location>
        <begin position="663"/>
        <end position="681"/>
    </location>
</feature>
<organism evidence="2 3">
    <name type="scientific">Flavihumibacter stibioxidans</name>
    <dbReference type="NCBI Taxonomy" id="1834163"/>
    <lineage>
        <taxon>Bacteria</taxon>
        <taxon>Pseudomonadati</taxon>
        <taxon>Bacteroidota</taxon>
        <taxon>Chitinophagia</taxon>
        <taxon>Chitinophagales</taxon>
        <taxon>Chitinophagaceae</taxon>
        <taxon>Flavihumibacter</taxon>
    </lineage>
</organism>
<sequence>MRNLYLNAGMLLTALLLTIAGFSQSWPVQVQLNNGDRLKLYEPQPSAFSNNQLSFQAAVSLVKKGTGEPVFGTIWANSQTMKEGSYQVLQSISVTGLRFPPEIGESLNDEVEQALESAIPARQLKLADSDLNLALERNQQKESLTGSFQNKAPKVIYTNKPTLLVVVDGNPVWQRNDDWGMEALINSPNTIVRHSNGRLYLYGGKHWYQSSSLSGPFSYTAYPPASLSKVENAIREAEEKNLAADNKNEFENEFSDENLSPVENILVSTEPAELIQSRGEADFTPVSNTGLLYVENSPNDIFMDIASQQYFVLLSGRWYRSRSLNGNWEYISADDLPKDFSRIPAGSPKDNVLASVAGTPAATNALMDAQIPQTARVERSRATSSVEYDGEPEFERISGTKMSYAVNSSATVIRYRQQYFLVDNGVWFRSGSPYGPWSVSDVRPDEVDLIPPSYPVYNVKYVYIYDVTPDYIYMGYTPGYLNTYIYGPTVVYGTGYYYRPWHRRYYYPRPFTWGFNMHYSPWFGWSIGFNYYPGWFNTGYRYRPWDRWYGGWWGPTVYRPAYCGPSYRDYGYYGYRNNHFYVNERSYYGSSRHYYGNVYSQRQAISSRDNRRYYGSSYNNRNENNRPNARPDRRYYGSTNERPSVNDRPAINGRPNNERQRSIRPNQPNSNAPGRNYQNEARNNDRPTRSYRPSVNNNNERQQQERPASRQPNIQPQLRNRMENRERPAISRQPSPSSRQPQAQRQGPSRSPSGGGQGEVRRPERRGN</sequence>
<feature type="compositionally biased region" description="Low complexity" evidence="1">
    <location>
        <begin position="730"/>
        <end position="752"/>
    </location>
</feature>
<feature type="compositionally biased region" description="Basic and acidic residues" evidence="1">
    <location>
        <begin position="720"/>
        <end position="729"/>
    </location>
</feature>
<dbReference type="EMBL" id="MBUA01000031">
    <property type="protein sequence ID" value="MBC6493160.1"/>
    <property type="molecule type" value="Genomic_DNA"/>
</dbReference>
<keyword evidence="3" id="KW-1185">Reference proteome</keyword>
<accession>A0ABR7MDQ1</accession>